<dbReference type="AlphaFoldDB" id="A0AAD3D8E0"/>
<protein>
    <submittedName>
        <fullName evidence="2">Uncharacterized protein</fullName>
    </submittedName>
</protein>
<feature type="region of interest" description="Disordered" evidence="1">
    <location>
        <begin position="461"/>
        <end position="499"/>
    </location>
</feature>
<reference evidence="2 3" key="1">
    <citation type="journal article" date="2021" name="Sci. Rep.">
        <title>The genome of the diatom Chaetoceros tenuissimus carries an ancient integrated fragment of an extant virus.</title>
        <authorList>
            <person name="Hongo Y."/>
            <person name="Kimura K."/>
            <person name="Takaki Y."/>
            <person name="Yoshida Y."/>
            <person name="Baba S."/>
            <person name="Kobayashi G."/>
            <person name="Nagasaki K."/>
            <person name="Hano T."/>
            <person name="Tomaru Y."/>
        </authorList>
    </citation>
    <scope>NUCLEOTIDE SEQUENCE [LARGE SCALE GENOMIC DNA]</scope>
    <source>
        <strain evidence="2 3">NIES-3715</strain>
    </source>
</reference>
<evidence type="ECO:0000313" key="3">
    <source>
        <dbReference type="Proteomes" id="UP001054902"/>
    </source>
</evidence>
<accession>A0AAD3D8E0</accession>
<feature type="region of interest" description="Disordered" evidence="1">
    <location>
        <begin position="283"/>
        <end position="316"/>
    </location>
</feature>
<name>A0AAD3D8E0_9STRA</name>
<dbReference type="Proteomes" id="UP001054902">
    <property type="component" value="Unassembled WGS sequence"/>
</dbReference>
<keyword evidence="3" id="KW-1185">Reference proteome</keyword>
<sequence>MANIFREYPILIPYQIDFNTTGVGKHIRQTKRHCTWRFGFIHIPSLLNNKTGVECRGIELEVQLVWSVTSRKHILYLNKIPIHQTVPSSSSLAVVPSQRFEDSVFVPEEVLPGGHVIHITAWALGFGYHSHDKQFTLRFDGQSYNSFSRIYEIGSLEMKRKYATALSKAKEKVDNGGGYVPQNTFSTSSLDGRNRRDMHGQYEQQRNGMNQKYWTKPTIPLPPGHDSNRVFPSQYSNEPRPVRRYSNSSAPDSLPQHFLNDAAKNDQEEAELLARARLNSFRDLNRQQDRGGYTNDDATVPTFARPPPSPKKTSYAPQPLQAVYEGKDLLDIDDPPPNDLHNPTTFARRRSNSDITLDTAIKTDDDLMSMASGFTYAYSHIDPTQNWKTQQNLSFRLQHPPVYADSVAGDLIHPGGSSAVSVSGYPSPPGERPGSFAGRHMGMQYPSQNMNMNMSVNTMPQQNQSPMGGASTRSFAFAPPPTWESVNENFGSQSVYQQR</sequence>
<feature type="compositionally biased region" description="Polar residues" evidence="1">
    <location>
        <begin position="484"/>
        <end position="499"/>
    </location>
</feature>
<feature type="region of interest" description="Disordered" evidence="1">
    <location>
        <begin position="213"/>
        <end position="256"/>
    </location>
</feature>
<dbReference type="EMBL" id="BLLK01000062">
    <property type="protein sequence ID" value="GFH58390.1"/>
    <property type="molecule type" value="Genomic_DNA"/>
</dbReference>
<proteinExistence type="predicted"/>
<organism evidence="2 3">
    <name type="scientific">Chaetoceros tenuissimus</name>
    <dbReference type="NCBI Taxonomy" id="426638"/>
    <lineage>
        <taxon>Eukaryota</taxon>
        <taxon>Sar</taxon>
        <taxon>Stramenopiles</taxon>
        <taxon>Ochrophyta</taxon>
        <taxon>Bacillariophyta</taxon>
        <taxon>Coscinodiscophyceae</taxon>
        <taxon>Chaetocerotophycidae</taxon>
        <taxon>Chaetocerotales</taxon>
        <taxon>Chaetocerotaceae</taxon>
        <taxon>Chaetoceros</taxon>
    </lineage>
</organism>
<feature type="compositionally biased region" description="Polar residues" evidence="1">
    <location>
        <begin position="461"/>
        <end position="474"/>
    </location>
</feature>
<evidence type="ECO:0000313" key="2">
    <source>
        <dbReference type="EMBL" id="GFH58390.1"/>
    </source>
</evidence>
<gene>
    <name evidence="2" type="ORF">CTEN210_14866</name>
</gene>
<comment type="caution">
    <text evidence="2">The sequence shown here is derived from an EMBL/GenBank/DDBJ whole genome shotgun (WGS) entry which is preliminary data.</text>
</comment>
<evidence type="ECO:0000256" key="1">
    <source>
        <dbReference type="SAM" id="MobiDB-lite"/>
    </source>
</evidence>